<evidence type="ECO:0000259" key="1">
    <source>
        <dbReference type="Pfam" id="PF00685"/>
    </source>
</evidence>
<dbReference type="AlphaFoldDB" id="A0AAD9JDS9"/>
<proteinExistence type="predicted"/>
<keyword evidence="3" id="KW-1185">Reference proteome</keyword>
<dbReference type="Pfam" id="PF00685">
    <property type="entry name" value="Sulfotransfer_1"/>
    <property type="match status" value="1"/>
</dbReference>
<reference evidence="2" key="1">
    <citation type="journal article" date="2023" name="Mol. Biol. Evol.">
        <title>Third-Generation Sequencing Reveals the Adaptive Role of the Epigenome in Three Deep-Sea Polychaetes.</title>
        <authorList>
            <person name="Perez M."/>
            <person name="Aroh O."/>
            <person name="Sun Y."/>
            <person name="Lan Y."/>
            <person name="Juniper S.K."/>
            <person name="Young C.R."/>
            <person name="Angers B."/>
            <person name="Qian P.Y."/>
        </authorList>
    </citation>
    <scope>NUCLEOTIDE SEQUENCE</scope>
    <source>
        <strain evidence="2">P08H-3</strain>
    </source>
</reference>
<gene>
    <name evidence="2" type="ORF">LSH36_367g03024</name>
</gene>
<accession>A0AAD9JDS9</accession>
<name>A0AAD9JDS9_9ANNE</name>
<protein>
    <recommendedName>
        <fullName evidence="1">Sulfotransferase domain-containing protein</fullName>
    </recommendedName>
</protein>
<dbReference type="SUPFAM" id="SSF52540">
    <property type="entry name" value="P-loop containing nucleoside triphosphate hydrolases"/>
    <property type="match status" value="1"/>
</dbReference>
<evidence type="ECO:0000313" key="2">
    <source>
        <dbReference type="EMBL" id="KAK2151317.1"/>
    </source>
</evidence>
<dbReference type="GO" id="GO:0001517">
    <property type="term" value="F:N-acetylglucosamine 6-O-sulfotransferase activity"/>
    <property type="evidence" value="ECO:0007669"/>
    <property type="project" value="TreeGrafter"/>
</dbReference>
<dbReference type="EMBL" id="JAODUP010000367">
    <property type="protein sequence ID" value="KAK2151317.1"/>
    <property type="molecule type" value="Genomic_DNA"/>
</dbReference>
<dbReference type="Gene3D" id="3.40.50.300">
    <property type="entry name" value="P-loop containing nucleotide triphosphate hydrolases"/>
    <property type="match status" value="1"/>
</dbReference>
<organism evidence="2 3">
    <name type="scientific">Paralvinella palmiformis</name>
    <dbReference type="NCBI Taxonomy" id="53620"/>
    <lineage>
        <taxon>Eukaryota</taxon>
        <taxon>Metazoa</taxon>
        <taxon>Spiralia</taxon>
        <taxon>Lophotrochozoa</taxon>
        <taxon>Annelida</taxon>
        <taxon>Polychaeta</taxon>
        <taxon>Sedentaria</taxon>
        <taxon>Canalipalpata</taxon>
        <taxon>Terebellida</taxon>
        <taxon>Terebelliformia</taxon>
        <taxon>Alvinellidae</taxon>
        <taxon>Paralvinella</taxon>
    </lineage>
</organism>
<dbReference type="InterPro" id="IPR000863">
    <property type="entry name" value="Sulfotransferase_dom"/>
</dbReference>
<dbReference type="PANTHER" id="PTHR10704">
    <property type="entry name" value="CARBOHYDRATE SULFOTRANSFERASE"/>
    <property type="match status" value="1"/>
</dbReference>
<dbReference type="GO" id="GO:0006790">
    <property type="term" value="P:sulfur compound metabolic process"/>
    <property type="evidence" value="ECO:0007669"/>
    <property type="project" value="TreeGrafter"/>
</dbReference>
<dbReference type="PANTHER" id="PTHR10704:SF44">
    <property type="entry name" value="LD35051P-RELATED"/>
    <property type="match status" value="1"/>
</dbReference>
<feature type="non-terminal residue" evidence="2">
    <location>
        <position position="1"/>
    </location>
</feature>
<sequence length="261" mass="29907">STSNPGKYGTTVEVLRNVINEICQGLVDLLNCNLDKLSPEILTHYFVYDWDKSAALGSYRSCLRKYGKTPKNTSVINQCLPLAMESCRKSKIRATKVIRVTGYMLENLSKIDSDIKIIHYVRDPRALFLSQRGGKVLPNAVNSSALWANSWCSRLVADYRHVRHLAETVDILQIRYEDLATNFSHAIHKIYKYIKRSIPEELINWFQTNTNATKSNGPMGTTRTNSTATAYRWRHHLPDTVINTISKYCANVLRIYRYAEK</sequence>
<evidence type="ECO:0000313" key="3">
    <source>
        <dbReference type="Proteomes" id="UP001208570"/>
    </source>
</evidence>
<feature type="domain" description="Sulfotransferase" evidence="1">
    <location>
        <begin position="98"/>
        <end position="253"/>
    </location>
</feature>
<dbReference type="InterPro" id="IPR027417">
    <property type="entry name" value="P-loop_NTPase"/>
</dbReference>
<comment type="caution">
    <text evidence="2">The sequence shown here is derived from an EMBL/GenBank/DDBJ whole genome shotgun (WGS) entry which is preliminary data.</text>
</comment>
<dbReference type="InterPro" id="IPR051135">
    <property type="entry name" value="Gal/GlcNAc/GalNAc_ST"/>
</dbReference>
<dbReference type="GO" id="GO:0006044">
    <property type="term" value="P:N-acetylglucosamine metabolic process"/>
    <property type="evidence" value="ECO:0007669"/>
    <property type="project" value="TreeGrafter"/>
</dbReference>
<dbReference type="Proteomes" id="UP001208570">
    <property type="component" value="Unassembled WGS sequence"/>
</dbReference>